<evidence type="ECO:0000256" key="2">
    <source>
        <dbReference type="ARBA" id="ARBA00004922"/>
    </source>
</evidence>
<feature type="transmembrane region" description="Helical" evidence="8">
    <location>
        <begin position="77"/>
        <end position="101"/>
    </location>
</feature>
<comment type="subunit">
    <text evidence="8">Component of the oligosaccharyltransferase (OST) complex.</text>
</comment>
<comment type="function">
    <text evidence="8">Subunit of the oligosaccharyl transferase (OST) complex that catalyzes the initial transfer of a defined glycan (Glc(3)Man(9)GlcNAc(2) in eukaryotes) from the lipid carrier dolichol-pyrophosphate to an asparagine residue within an Asn-X-Ser/Thr consensus motif in nascent polypeptide chains, the first step in protein N-glycosylation. N-glycosylation occurs cotranslationally and the complex associates with the Sec61 complex at the channel-forming translocon complex that mediates protein translocation across the endoplasmic reticulum (ER). All subunits are required for a maximal enzyme activity.</text>
</comment>
<name>A0A1Q2ZVJ1_ZYGRO</name>
<dbReference type="InterPro" id="IPR003038">
    <property type="entry name" value="DAD/Ost2"/>
</dbReference>
<reference evidence="9 10" key="1">
    <citation type="submission" date="2016-08" db="EMBL/GenBank/DDBJ databases">
        <title>Draft genome sequence of allopolyploid Zygosaccharomyces rouxii.</title>
        <authorList>
            <person name="Watanabe J."/>
            <person name="Uehara K."/>
            <person name="Mogi Y."/>
            <person name="Tsukioka Y."/>
        </authorList>
    </citation>
    <scope>NUCLEOTIDE SEQUENCE [LARGE SCALE GENOMIC DNA]</scope>
    <source>
        <strain evidence="9 10">NBRC 110957</strain>
    </source>
</reference>
<keyword evidence="4 8" id="KW-0812">Transmembrane</keyword>
<evidence type="ECO:0000256" key="1">
    <source>
        <dbReference type="ARBA" id="ARBA00004477"/>
    </source>
</evidence>
<sequence length="133" mass="14867">MTPKPKKITKTASTASSTANTVTQDFKEAYRLALKSYKEQVSSDARLKLIDIFCAFLVVIAGVQTLFMALIRDTFPFNAFLSGFIICVGQFVLLISLRLQVQEPFEGVPKNRAFGEFVIASLILHFTTLHFIN</sequence>
<dbReference type="AlphaFoldDB" id="A0A1Q2ZVJ1"/>
<dbReference type="OrthoDB" id="445566at2759"/>
<dbReference type="EMBL" id="BDGX01000008">
    <property type="protein sequence ID" value="GAV47394.1"/>
    <property type="molecule type" value="Genomic_DNA"/>
</dbReference>
<comment type="pathway">
    <text evidence="2 8">Protein modification; protein glycosylation.</text>
</comment>
<dbReference type="OMA" id="YCCSVGT"/>
<evidence type="ECO:0000256" key="5">
    <source>
        <dbReference type="ARBA" id="ARBA00022824"/>
    </source>
</evidence>
<comment type="subcellular location">
    <subcellularLocation>
        <location evidence="1 8">Endoplasmic reticulum membrane</location>
        <topology evidence="1 8">Multi-pass membrane protein</topology>
    </subcellularLocation>
</comment>
<dbReference type="PANTHER" id="PTHR10705:SF0">
    <property type="entry name" value="DOLICHYL-DIPHOSPHOOLIGOSACCHARIDE--PROTEIN GLYCOSYLTRANSFERASE SUBUNIT DAD1"/>
    <property type="match status" value="1"/>
</dbReference>
<evidence type="ECO:0000256" key="8">
    <source>
        <dbReference type="RuleBase" id="RU361136"/>
    </source>
</evidence>
<dbReference type="UniPathway" id="UPA00378"/>
<proteinExistence type="inferred from homology"/>
<feature type="transmembrane region" description="Helical" evidence="8">
    <location>
        <begin position="49"/>
        <end position="71"/>
    </location>
</feature>
<dbReference type="GO" id="GO:0008250">
    <property type="term" value="C:oligosaccharyltransferase complex"/>
    <property type="evidence" value="ECO:0007669"/>
    <property type="project" value="EnsemblFungi"/>
</dbReference>
<keyword evidence="5 8" id="KW-0256">Endoplasmic reticulum</keyword>
<keyword evidence="6 8" id="KW-1133">Transmembrane helix</keyword>
<dbReference type="GO" id="GO:0006487">
    <property type="term" value="P:protein N-linked glycosylation"/>
    <property type="evidence" value="ECO:0007669"/>
    <property type="project" value="EnsemblFungi"/>
</dbReference>
<gene>
    <name evidence="9" type="ORF">ZYGR_0H02360</name>
</gene>
<keyword evidence="7 8" id="KW-0472">Membrane</keyword>
<comment type="similarity">
    <text evidence="3 8">Belongs to the DAD/OST2 family.</text>
</comment>
<evidence type="ECO:0000256" key="4">
    <source>
        <dbReference type="ARBA" id="ARBA00022692"/>
    </source>
</evidence>
<dbReference type="PIRSF" id="PIRSF005588">
    <property type="entry name" value="DAD"/>
    <property type="match status" value="1"/>
</dbReference>
<organism evidence="9 10">
    <name type="scientific">Zygosaccharomyces rouxii</name>
    <dbReference type="NCBI Taxonomy" id="4956"/>
    <lineage>
        <taxon>Eukaryota</taxon>
        <taxon>Fungi</taxon>
        <taxon>Dikarya</taxon>
        <taxon>Ascomycota</taxon>
        <taxon>Saccharomycotina</taxon>
        <taxon>Saccharomycetes</taxon>
        <taxon>Saccharomycetales</taxon>
        <taxon>Saccharomycetaceae</taxon>
        <taxon>Zygosaccharomyces</taxon>
    </lineage>
</organism>
<evidence type="ECO:0000256" key="7">
    <source>
        <dbReference type="ARBA" id="ARBA00023136"/>
    </source>
</evidence>
<protein>
    <recommendedName>
        <fullName evidence="8">Dolichyl-diphosphooligosaccharide--protein glycosyltransferase subunit OST2</fullName>
        <shortName evidence="8">Oligosaccharyl transferase subunit OST2</shortName>
    </recommendedName>
</protein>
<feature type="transmembrane region" description="Helical" evidence="8">
    <location>
        <begin position="113"/>
        <end position="132"/>
    </location>
</feature>
<dbReference type="Pfam" id="PF02109">
    <property type="entry name" value="DAD"/>
    <property type="match status" value="1"/>
</dbReference>
<accession>A0A1Q2ZVJ1</accession>
<dbReference type="PANTHER" id="PTHR10705">
    <property type="entry name" value="DOLICHYL-DIPHOSPHOOLIGOSACCHARIDE--PROTEIN GLYCOSYLTRANSFERASE SUBUNIT DAD1"/>
    <property type="match status" value="1"/>
</dbReference>
<comment type="caution">
    <text evidence="9">The sequence shown here is derived from an EMBL/GenBank/DDBJ whole genome shotgun (WGS) entry which is preliminary data.</text>
</comment>
<dbReference type="Proteomes" id="UP000187013">
    <property type="component" value="Unassembled WGS sequence"/>
</dbReference>
<evidence type="ECO:0000256" key="3">
    <source>
        <dbReference type="ARBA" id="ARBA00009386"/>
    </source>
</evidence>
<dbReference type="eggNOG" id="KOG1746">
    <property type="taxonomic scope" value="Eukaryota"/>
</dbReference>
<evidence type="ECO:0000313" key="9">
    <source>
        <dbReference type="EMBL" id="GAV47394.1"/>
    </source>
</evidence>
<evidence type="ECO:0000256" key="6">
    <source>
        <dbReference type="ARBA" id="ARBA00022989"/>
    </source>
</evidence>
<evidence type="ECO:0000313" key="10">
    <source>
        <dbReference type="Proteomes" id="UP000187013"/>
    </source>
</evidence>